<evidence type="ECO:0000313" key="4">
    <source>
        <dbReference type="EMBL" id="GGF61505.1"/>
    </source>
</evidence>
<dbReference type="PANTHER" id="PTHR22576:SF37">
    <property type="entry name" value="MUCOSA-ASSOCIATED LYMPHOID TISSUE LYMPHOMA TRANSLOCATION PROTEIN 1"/>
    <property type="match status" value="1"/>
</dbReference>
<dbReference type="AlphaFoldDB" id="A0A917F939"/>
<sequence length="610" mass="69152">MKTLHLFAMGCFLWAVSTTTAQSAQADQNNADVAVIIGNKTYADQDIPEVRFAHNDAKAMKQFVQSVLNIREENIIYLEDATQAKMQSTFGRQGNHRGKAFQYVKPGVSKLYVFYSGHGLPGQHDQKSYLLPVDAEIATADINGYPTDLLYKNLKQVEAKSVMVFLDACFSGNSAGGSLITQASGASILPAPDDNQNDTLTVITAASNDQLASWDEESRHGLFTEYLLRALYGEADKNNDGKVKLDEVSAFLKEDMRYKARRTYNRDQVPDISGNSDQILVAAVDGIYPTRPTLLQESEDLIDPPAIDTGNYDLYPVEQNMFALKNANVRRLPTVRARKVMMLPKGEPIHVAAKIIDQPWYAVERGDGIIGYVFADLLGEEKDIATEEENRSIRELKERLEKLEERTRLSTQDILPAPPKTQADSPQVDEQPVEQPRPERARPPQDRYDQIESGLKTMGAILARQSFILPGEDGDRQTSFSYNWIRVHADRCKLSASISLSHNDKINIYDRQIEGTFWQTLDNKKHILRSRDVNGWKKEKIELFKHGPFIFKSKQDRNRFARQADKMRDICPRPRHVQANDDGYNPQSRYQRPPPPPFKRPPPPFRRNND</sequence>
<feature type="chain" id="PRO_5037931098" description="Peptidase C14 caspase domain-containing protein" evidence="2">
    <location>
        <begin position="24"/>
        <end position="610"/>
    </location>
</feature>
<proteinExistence type="predicted"/>
<feature type="domain" description="Peptidase C14 caspase" evidence="3">
    <location>
        <begin position="33"/>
        <end position="273"/>
    </location>
</feature>
<comment type="caution">
    <text evidence="4">The sequence shown here is derived from an EMBL/GenBank/DDBJ whole genome shotgun (WGS) entry which is preliminary data.</text>
</comment>
<reference evidence="4" key="1">
    <citation type="journal article" date="2014" name="Int. J. Syst. Evol. Microbiol.">
        <title>Complete genome sequence of Corynebacterium casei LMG S-19264T (=DSM 44701T), isolated from a smear-ripened cheese.</title>
        <authorList>
            <consortium name="US DOE Joint Genome Institute (JGI-PGF)"/>
            <person name="Walter F."/>
            <person name="Albersmeier A."/>
            <person name="Kalinowski J."/>
            <person name="Ruckert C."/>
        </authorList>
    </citation>
    <scope>NUCLEOTIDE SEQUENCE</scope>
    <source>
        <strain evidence="4">CGMCC 1.15254</strain>
    </source>
</reference>
<feature type="signal peptide" evidence="2">
    <location>
        <begin position="1"/>
        <end position="23"/>
    </location>
</feature>
<feature type="region of interest" description="Disordered" evidence="1">
    <location>
        <begin position="407"/>
        <end position="446"/>
    </location>
</feature>
<organism evidence="4 5">
    <name type="scientific">Terasakiella brassicae</name>
    <dbReference type="NCBI Taxonomy" id="1634917"/>
    <lineage>
        <taxon>Bacteria</taxon>
        <taxon>Pseudomonadati</taxon>
        <taxon>Pseudomonadota</taxon>
        <taxon>Alphaproteobacteria</taxon>
        <taxon>Rhodospirillales</taxon>
        <taxon>Terasakiellaceae</taxon>
        <taxon>Terasakiella</taxon>
    </lineage>
</organism>
<feature type="compositionally biased region" description="Pro residues" evidence="1">
    <location>
        <begin position="592"/>
        <end position="610"/>
    </location>
</feature>
<dbReference type="InterPro" id="IPR029030">
    <property type="entry name" value="Caspase-like_dom_sf"/>
</dbReference>
<reference evidence="4" key="2">
    <citation type="submission" date="2020-09" db="EMBL/GenBank/DDBJ databases">
        <authorList>
            <person name="Sun Q."/>
            <person name="Zhou Y."/>
        </authorList>
    </citation>
    <scope>NUCLEOTIDE SEQUENCE</scope>
    <source>
        <strain evidence="4">CGMCC 1.15254</strain>
    </source>
</reference>
<dbReference type="GO" id="GO:0006508">
    <property type="term" value="P:proteolysis"/>
    <property type="evidence" value="ECO:0007669"/>
    <property type="project" value="InterPro"/>
</dbReference>
<dbReference type="Pfam" id="PF00656">
    <property type="entry name" value="Peptidase_C14"/>
    <property type="match status" value="1"/>
</dbReference>
<dbReference type="SUPFAM" id="SSF52129">
    <property type="entry name" value="Caspase-like"/>
    <property type="match status" value="1"/>
</dbReference>
<evidence type="ECO:0000259" key="3">
    <source>
        <dbReference type="Pfam" id="PF00656"/>
    </source>
</evidence>
<dbReference type="Gene3D" id="3.40.50.1460">
    <property type="match status" value="1"/>
</dbReference>
<protein>
    <recommendedName>
        <fullName evidence="3">Peptidase C14 caspase domain-containing protein</fullName>
    </recommendedName>
</protein>
<dbReference type="Gene3D" id="2.30.30.40">
    <property type="entry name" value="SH3 Domains"/>
    <property type="match status" value="1"/>
</dbReference>
<evidence type="ECO:0000256" key="2">
    <source>
        <dbReference type="SAM" id="SignalP"/>
    </source>
</evidence>
<dbReference type="Proteomes" id="UP000632498">
    <property type="component" value="Unassembled WGS sequence"/>
</dbReference>
<feature type="region of interest" description="Disordered" evidence="1">
    <location>
        <begin position="564"/>
        <end position="610"/>
    </location>
</feature>
<feature type="compositionally biased region" description="Basic and acidic residues" evidence="1">
    <location>
        <begin position="436"/>
        <end position="446"/>
    </location>
</feature>
<keyword evidence="2" id="KW-0732">Signal</keyword>
<gene>
    <name evidence="4" type="ORF">GCM10011332_14110</name>
</gene>
<dbReference type="EMBL" id="BMHV01000008">
    <property type="protein sequence ID" value="GGF61505.1"/>
    <property type="molecule type" value="Genomic_DNA"/>
</dbReference>
<keyword evidence="5" id="KW-1185">Reference proteome</keyword>
<name>A0A917F939_9PROT</name>
<dbReference type="InterPro" id="IPR011600">
    <property type="entry name" value="Pept_C14_caspase"/>
</dbReference>
<dbReference type="PANTHER" id="PTHR22576">
    <property type="entry name" value="MUCOSA ASSOCIATED LYMPHOID TISSUE LYMPHOMA TRANSLOCATION PROTEIN 1/PARACASPASE"/>
    <property type="match status" value="1"/>
</dbReference>
<dbReference type="RefSeq" id="WP_188663227.1">
    <property type="nucleotide sequence ID" value="NZ_BMHV01000008.1"/>
</dbReference>
<dbReference type="GO" id="GO:0004197">
    <property type="term" value="F:cysteine-type endopeptidase activity"/>
    <property type="evidence" value="ECO:0007669"/>
    <property type="project" value="InterPro"/>
</dbReference>
<dbReference type="InterPro" id="IPR052039">
    <property type="entry name" value="Caspase-related_regulators"/>
</dbReference>
<accession>A0A917F939</accession>
<evidence type="ECO:0000256" key="1">
    <source>
        <dbReference type="SAM" id="MobiDB-lite"/>
    </source>
</evidence>
<evidence type="ECO:0000313" key="5">
    <source>
        <dbReference type="Proteomes" id="UP000632498"/>
    </source>
</evidence>